<feature type="region of interest" description="Disordered" evidence="1">
    <location>
        <begin position="382"/>
        <end position="436"/>
    </location>
</feature>
<dbReference type="AlphaFoldDB" id="A0A077R803"/>
<feature type="region of interest" description="Disordered" evidence="1">
    <location>
        <begin position="305"/>
        <end position="342"/>
    </location>
</feature>
<evidence type="ECO:0000256" key="1">
    <source>
        <dbReference type="SAM" id="MobiDB-lite"/>
    </source>
</evidence>
<feature type="compositionally biased region" description="Polar residues" evidence="1">
    <location>
        <begin position="23"/>
        <end position="36"/>
    </location>
</feature>
<dbReference type="EMBL" id="HG529641">
    <property type="protein sequence ID" value="CDI55187.1"/>
    <property type="molecule type" value="Genomic_DNA"/>
</dbReference>
<feature type="region of interest" description="Disordered" evidence="1">
    <location>
        <begin position="1"/>
        <end position="80"/>
    </location>
</feature>
<feature type="compositionally biased region" description="Polar residues" evidence="1">
    <location>
        <begin position="117"/>
        <end position="138"/>
    </location>
</feature>
<feature type="region of interest" description="Disordered" evidence="1">
    <location>
        <begin position="354"/>
        <end position="373"/>
    </location>
</feature>
<feature type="region of interest" description="Disordered" evidence="1">
    <location>
        <begin position="94"/>
        <end position="138"/>
    </location>
</feature>
<organism evidence="2">
    <name type="scientific">Melanopsichium pennsylvanicum 4</name>
    <dbReference type="NCBI Taxonomy" id="1398559"/>
    <lineage>
        <taxon>Eukaryota</taxon>
        <taxon>Fungi</taxon>
        <taxon>Dikarya</taxon>
        <taxon>Basidiomycota</taxon>
        <taxon>Ustilaginomycotina</taxon>
        <taxon>Ustilaginomycetes</taxon>
        <taxon>Ustilaginales</taxon>
        <taxon>Ustilaginaceae</taxon>
        <taxon>Melanopsichium</taxon>
    </lineage>
</organism>
<name>A0A077R803_9BASI</name>
<feature type="region of interest" description="Disordered" evidence="1">
    <location>
        <begin position="188"/>
        <end position="219"/>
    </location>
</feature>
<proteinExistence type="predicted"/>
<feature type="region of interest" description="Disordered" evidence="1">
    <location>
        <begin position="152"/>
        <end position="175"/>
    </location>
</feature>
<sequence>MRAIFSNFGKRANAERRQDTQEHSSNTKTWAGNQDTSRFHATYPSLDHVGGGIGDAPSKAPDYADANHGREPRSQASISSPWAFKLSGSIRSTSSRREVSEPSNVALLQPLVPAPTSRVSHPSSSYKNPSPQAENSNITSGTALGLIRKFSVNSRRGSPPSSESHAASATRPATVPLLEQLPSTSNLGSVRWEPVSPHRAPSSANAVSFPRPIKPPANTEMPTGADISAMSPEELGARLSELAVANADGLLSDDEYRTLRQAVFDCMMQGDKESMTALTAAGLTGSGLLRHVRSPDVLAAESALGRSASTDRLAVQSGSSHGHDERRATSTHSGRRGKASSFQIVTDMFRKGRISSKGMHPQISQYSQSSHDLANREGVHRFAPSRRNSAGMSSQLSGGEGHSLRASSFRTQQTSAAKSSRVSTFGRLRAGSQARRAQAENAARDIEGAFSAERTVRSLRAVSLYVVGSVDLPNSKGGTSERSPTSLRSEMAPSTMFGAEYAEKPCSEIQAEMAVVQAEGNRMLDTYKTLEGSLMSKQNALGPLVVDKVIERVRGLIPLGCVTRLEGQRPPHASSYRTPRQPHGEEFVPQDVASFEAELTKIYMQKAAIVKRYQDRLGFLESKLRSAGIREGLKG</sequence>
<feature type="compositionally biased region" description="Basic and acidic residues" evidence="1">
    <location>
        <begin position="12"/>
        <end position="22"/>
    </location>
</feature>
<reference evidence="2" key="1">
    <citation type="journal article" date="2014" name="Genome Biol. Evol.">
        <title>Gene Loss Rather Than Gene Gain Is Associated with a Host Jump from Monocots to Dicots in the Smut Fungus Melanopsichium pennsylvanicum.</title>
        <authorList>
            <person name="Sharma R."/>
            <person name="Mishra B."/>
            <person name="Runge F."/>
            <person name="Thines M."/>
        </authorList>
    </citation>
    <scope>NUCLEOTIDE SEQUENCE</scope>
    <source>
        <strain evidence="2">4</strain>
    </source>
</reference>
<protein>
    <submittedName>
        <fullName evidence="2">Uncharacterized protein</fullName>
    </submittedName>
</protein>
<evidence type="ECO:0000313" key="2">
    <source>
        <dbReference type="EMBL" id="CDI55187.1"/>
    </source>
</evidence>
<feature type="compositionally biased region" description="Polar residues" evidence="1">
    <location>
        <begin position="405"/>
        <end position="423"/>
    </location>
</feature>
<feature type="compositionally biased region" description="Polar residues" evidence="1">
    <location>
        <begin position="362"/>
        <end position="372"/>
    </location>
</feature>
<feature type="compositionally biased region" description="Low complexity" evidence="1">
    <location>
        <begin position="158"/>
        <end position="169"/>
    </location>
</feature>
<accession>A0A077R803</accession>
<feature type="compositionally biased region" description="Polar residues" evidence="1">
    <location>
        <begin position="386"/>
        <end position="397"/>
    </location>
</feature>